<organism evidence="3 4">
    <name type="scientific">Paractinoplanes ovalisporus</name>
    <dbReference type="NCBI Taxonomy" id="2810368"/>
    <lineage>
        <taxon>Bacteria</taxon>
        <taxon>Bacillati</taxon>
        <taxon>Actinomycetota</taxon>
        <taxon>Actinomycetes</taxon>
        <taxon>Micromonosporales</taxon>
        <taxon>Micromonosporaceae</taxon>
        <taxon>Paractinoplanes</taxon>
    </lineage>
</organism>
<evidence type="ECO:0000256" key="1">
    <source>
        <dbReference type="SAM" id="MobiDB-lite"/>
    </source>
</evidence>
<proteinExistence type="predicted"/>
<evidence type="ECO:0000313" key="3">
    <source>
        <dbReference type="EMBL" id="MBM2622524.1"/>
    </source>
</evidence>
<keyword evidence="4" id="KW-1185">Reference proteome</keyword>
<gene>
    <name evidence="3" type="ORF">JIG36_44185</name>
</gene>
<name>A0ABS2ARS3_9ACTN</name>
<feature type="region of interest" description="Disordered" evidence="1">
    <location>
        <begin position="58"/>
        <end position="122"/>
    </location>
</feature>
<dbReference type="Proteomes" id="UP000632138">
    <property type="component" value="Unassembled WGS sequence"/>
</dbReference>
<evidence type="ECO:0000256" key="2">
    <source>
        <dbReference type="SAM" id="Phobius"/>
    </source>
</evidence>
<accession>A0ABS2ARS3</accession>
<reference evidence="3 4" key="1">
    <citation type="submission" date="2021-01" db="EMBL/GenBank/DDBJ databases">
        <title>Actinoplanes sp. nov. LDG1-06 isolated from lichen.</title>
        <authorList>
            <person name="Saeng-In P."/>
            <person name="Phongsopitanun W."/>
            <person name="Kanchanasin P."/>
            <person name="Yuki M."/>
            <person name="Kudo T."/>
            <person name="Ohkuma M."/>
            <person name="Tanasupawat S."/>
        </authorList>
    </citation>
    <scope>NUCLEOTIDE SEQUENCE [LARGE SCALE GENOMIC DNA]</scope>
    <source>
        <strain evidence="3 4">LDG1-06</strain>
    </source>
</reference>
<keyword evidence="2" id="KW-0472">Membrane</keyword>
<sequence>MSPLWIVVIALATATLGVLGNVVGGWLKKPDGMSGGHVVAVLIVLVLATAGVALVADGKAPWPKSGDSTTAKPTTARSNPAVATPSRSTPAPGKTSRATRKPTARTTRPRSTTTAPKSVDLSGDLDGSISPWTLVHDGRVKTLKVTVSQATPNGKLPWQYGSLIDGSRPACTMDFSSLCNDQFGGGVATADSKGVAVFTIRWSPGDAYDALGDGYDDAGWAVNVIDDATYGSSKRSCRCISIGFMVQPSSDAPASTEWEH</sequence>
<feature type="compositionally biased region" description="Polar residues" evidence="1">
    <location>
        <begin position="66"/>
        <end position="78"/>
    </location>
</feature>
<dbReference type="RefSeq" id="WP_203382876.1">
    <property type="nucleotide sequence ID" value="NZ_JAENHP010000026.1"/>
</dbReference>
<keyword evidence="2" id="KW-1133">Transmembrane helix</keyword>
<comment type="caution">
    <text evidence="3">The sequence shown here is derived from an EMBL/GenBank/DDBJ whole genome shotgun (WGS) entry which is preliminary data.</text>
</comment>
<feature type="compositionally biased region" description="Low complexity" evidence="1">
    <location>
        <begin position="104"/>
        <end position="118"/>
    </location>
</feature>
<feature type="transmembrane region" description="Helical" evidence="2">
    <location>
        <begin position="36"/>
        <end position="56"/>
    </location>
</feature>
<dbReference type="EMBL" id="JAENHP010000026">
    <property type="protein sequence ID" value="MBM2622524.1"/>
    <property type="molecule type" value="Genomic_DNA"/>
</dbReference>
<keyword evidence="2" id="KW-0812">Transmembrane</keyword>
<evidence type="ECO:0000313" key="4">
    <source>
        <dbReference type="Proteomes" id="UP000632138"/>
    </source>
</evidence>
<protein>
    <submittedName>
        <fullName evidence="3">Uncharacterized protein</fullName>
    </submittedName>
</protein>